<dbReference type="EMBL" id="UZWD01000061">
    <property type="protein sequence ID" value="VDS06653.1"/>
    <property type="molecule type" value="Genomic_DNA"/>
</dbReference>
<keyword evidence="3" id="KW-0804">Transcription</keyword>
<organism evidence="6 7">
    <name type="scientific">Devosia equisanguinis</name>
    <dbReference type="NCBI Taxonomy" id="2490941"/>
    <lineage>
        <taxon>Bacteria</taxon>
        <taxon>Pseudomonadati</taxon>
        <taxon>Pseudomonadota</taxon>
        <taxon>Alphaproteobacteria</taxon>
        <taxon>Hyphomicrobiales</taxon>
        <taxon>Devosiaceae</taxon>
        <taxon>Devosia</taxon>
    </lineage>
</organism>
<accession>A0A447IGQ1</accession>
<keyword evidence="7" id="KW-1185">Reference proteome</keyword>
<dbReference type="SUPFAM" id="SSF52172">
    <property type="entry name" value="CheY-like"/>
    <property type="match status" value="1"/>
</dbReference>
<dbReference type="InterPro" id="IPR011006">
    <property type="entry name" value="CheY-like_superfamily"/>
</dbReference>
<dbReference type="PANTHER" id="PTHR44591:SF3">
    <property type="entry name" value="RESPONSE REGULATORY DOMAIN-CONTAINING PROTEIN"/>
    <property type="match status" value="1"/>
</dbReference>
<dbReference type="InterPro" id="IPR001789">
    <property type="entry name" value="Sig_transdc_resp-reg_receiver"/>
</dbReference>
<evidence type="ECO:0000256" key="4">
    <source>
        <dbReference type="PROSITE-ProRule" id="PRU00169"/>
    </source>
</evidence>
<evidence type="ECO:0000256" key="1">
    <source>
        <dbReference type="ARBA" id="ARBA00022553"/>
    </source>
</evidence>
<dbReference type="PANTHER" id="PTHR44591">
    <property type="entry name" value="STRESS RESPONSE REGULATOR PROTEIN 1"/>
    <property type="match status" value="1"/>
</dbReference>
<dbReference type="OrthoDB" id="9782655at2"/>
<reference evidence="6 7" key="1">
    <citation type="submission" date="2018-12" db="EMBL/GenBank/DDBJ databases">
        <authorList>
            <person name="Criscuolo A."/>
        </authorList>
    </citation>
    <scope>NUCLEOTIDE SEQUENCE [LARGE SCALE GENOMIC DNA]</scope>
    <source>
        <strain evidence="6">ACIP1116281</strain>
    </source>
</reference>
<evidence type="ECO:0000256" key="3">
    <source>
        <dbReference type="ARBA" id="ARBA00023163"/>
    </source>
</evidence>
<feature type="domain" description="Response regulatory" evidence="5">
    <location>
        <begin position="2"/>
        <end position="120"/>
    </location>
</feature>
<dbReference type="Pfam" id="PF00072">
    <property type="entry name" value="Response_reg"/>
    <property type="match status" value="1"/>
</dbReference>
<dbReference type="PROSITE" id="PS50110">
    <property type="entry name" value="RESPONSE_REGULATORY"/>
    <property type="match status" value="1"/>
</dbReference>
<sequence>MRVLVADDVEVMRVSLELALTSAGHSVALTTTGRAALARLRAERFDAALLDLWMPEGDGLGVLRQIRQEQPDLRIFVMTGGGPRLPIEAAALISEVWGAERVFIKPFDEAELLATLDKPA</sequence>
<feature type="modified residue" description="4-aspartylphosphate" evidence="4">
    <location>
        <position position="51"/>
    </location>
</feature>
<keyword evidence="2" id="KW-0805">Transcription regulation</keyword>
<dbReference type="InterPro" id="IPR050595">
    <property type="entry name" value="Bact_response_regulator"/>
</dbReference>
<gene>
    <name evidence="6" type="primary">cheY_2</name>
    <name evidence="6" type="ORF">DEVEQU_03817</name>
</gene>
<evidence type="ECO:0000313" key="6">
    <source>
        <dbReference type="EMBL" id="VDS06653.1"/>
    </source>
</evidence>
<proteinExistence type="predicted"/>
<dbReference type="Gene3D" id="3.40.50.2300">
    <property type="match status" value="1"/>
</dbReference>
<name>A0A447IGQ1_9HYPH</name>
<keyword evidence="1 4" id="KW-0597">Phosphoprotein</keyword>
<evidence type="ECO:0000259" key="5">
    <source>
        <dbReference type="PROSITE" id="PS50110"/>
    </source>
</evidence>
<dbReference type="AlphaFoldDB" id="A0A447IGQ1"/>
<dbReference type="SMART" id="SM00448">
    <property type="entry name" value="REC"/>
    <property type="match status" value="1"/>
</dbReference>
<dbReference type="GO" id="GO:0000160">
    <property type="term" value="P:phosphorelay signal transduction system"/>
    <property type="evidence" value="ECO:0007669"/>
    <property type="project" value="InterPro"/>
</dbReference>
<dbReference type="RefSeq" id="WP_126152167.1">
    <property type="nucleotide sequence ID" value="NZ_JBHTMH010000001.1"/>
</dbReference>
<protein>
    <submittedName>
        <fullName evidence="6">Chemotaxis protein CheY</fullName>
    </submittedName>
</protein>
<evidence type="ECO:0000313" key="7">
    <source>
        <dbReference type="Proteomes" id="UP000268844"/>
    </source>
</evidence>
<dbReference type="Proteomes" id="UP000268844">
    <property type="component" value="Unassembled WGS sequence"/>
</dbReference>
<evidence type="ECO:0000256" key="2">
    <source>
        <dbReference type="ARBA" id="ARBA00023015"/>
    </source>
</evidence>